<dbReference type="Pfam" id="PF01370">
    <property type="entry name" value="Epimerase"/>
    <property type="match status" value="1"/>
</dbReference>
<feature type="domain" description="NAD-dependent epimerase/dehydratase" evidence="3">
    <location>
        <begin position="8"/>
        <end position="272"/>
    </location>
</feature>
<keyword evidence="5" id="KW-1185">Reference proteome</keyword>
<evidence type="ECO:0000259" key="3">
    <source>
        <dbReference type="Pfam" id="PF01370"/>
    </source>
</evidence>
<gene>
    <name evidence="4" type="ORF">BT63DRAFT_224940</name>
</gene>
<dbReference type="Proteomes" id="UP000799302">
    <property type="component" value="Unassembled WGS sequence"/>
</dbReference>
<dbReference type="InterPro" id="IPR001509">
    <property type="entry name" value="Epimerase_deHydtase"/>
</dbReference>
<evidence type="ECO:0000313" key="5">
    <source>
        <dbReference type="Proteomes" id="UP000799302"/>
    </source>
</evidence>
<dbReference type="SUPFAM" id="SSF51735">
    <property type="entry name" value="NAD(P)-binding Rossmann-fold domains"/>
    <property type="match status" value="1"/>
</dbReference>
<dbReference type="EMBL" id="MU004234">
    <property type="protein sequence ID" value="KAF2669921.1"/>
    <property type="molecule type" value="Genomic_DNA"/>
</dbReference>
<dbReference type="Gene3D" id="3.40.50.720">
    <property type="entry name" value="NAD(P)-binding Rossmann-like Domain"/>
    <property type="match status" value="1"/>
</dbReference>
<evidence type="ECO:0000256" key="2">
    <source>
        <dbReference type="ARBA" id="ARBA00023445"/>
    </source>
</evidence>
<evidence type="ECO:0000313" key="4">
    <source>
        <dbReference type="EMBL" id="KAF2669921.1"/>
    </source>
</evidence>
<protein>
    <submittedName>
        <fullName evidence="4">NAD(P)-binding protein</fullName>
    </submittedName>
</protein>
<dbReference type="OrthoDB" id="2735536at2759"/>
<sequence length="357" mass="39564">MSKNSAKVFITGGSGFVASTIIDDLIKEGYKVTASVRSPQRAKEIIDTHPSWESSLDFAYVADIVEPGAFDEAFKNEKDGFDYVMHTASPVTFVVDDIQKFLIDPAVQGTLGVMKSAHELGGSKLKRFVLLSSGVAALDSFEDTSKAGKDYTEANWNPVTAEYAIENNDTVSGYNASKKLAEEAAWKFMEENKPAFDLTVLNPQIIIGPMLQPVSKPESFNETNIFAVYNFLNGAYKKVEDLKFPFYHFIDVRDVSRAHVLALTNPAASNKRIIIVSGLITPQLIVNIIGKNFPQLKSRLPEGGDPNKILPEGTVPTGWDTSRSFQIFGESWKYKELEESLVDTVNAILEFEKKWDV</sequence>
<dbReference type="PANTHER" id="PTHR10366">
    <property type="entry name" value="NAD DEPENDENT EPIMERASE/DEHYDRATASE"/>
    <property type="match status" value="1"/>
</dbReference>
<dbReference type="PANTHER" id="PTHR10366:SF814">
    <property type="entry name" value="NAD-DEPENDENT EPIMERASE_DEHYDRATASE DOMAIN-CONTAINING PROTEIN"/>
    <property type="match status" value="1"/>
</dbReference>
<reference evidence="4" key="1">
    <citation type="journal article" date="2020" name="Stud. Mycol.">
        <title>101 Dothideomycetes genomes: a test case for predicting lifestyles and emergence of pathogens.</title>
        <authorList>
            <person name="Haridas S."/>
            <person name="Albert R."/>
            <person name="Binder M."/>
            <person name="Bloem J."/>
            <person name="Labutti K."/>
            <person name="Salamov A."/>
            <person name="Andreopoulos B."/>
            <person name="Baker S."/>
            <person name="Barry K."/>
            <person name="Bills G."/>
            <person name="Bluhm B."/>
            <person name="Cannon C."/>
            <person name="Castanera R."/>
            <person name="Culley D."/>
            <person name="Daum C."/>
            <person name="Ezra D."/>
            <person name="Gonzalez J."/>
            <person name="Henrissat B."/>
            <person name="Kuo A."/>
            <person name="Liang C."/>
            <person name="Lipzen A."/>
            <person name="Lutzoni F."/>
            <person name="Magnuson J."/>
            <person name="Mondo S."/>
            <person name="Nolan M."/>
            <person name="Ohm R."/>
            <person name="Pangilinan J."/>
            <person name="Park H.-J."/>
            <person name="Ramirez L."/>
            <person name="Alfaro M."/>
            <person name="Sun H."/>
            <person name="Tritt A."/>
            <person name="Yoshinaga Y."/>
            <person name="Zwiers L.-H."/>
            <person name="Turgeon B."/>
            <person name="Goodwin S."/>
            <person name="Spatafora J."/>
            <person name="Crous P."/>
            <person name="Grigoriev I."/>
        </authorList>
    </citation>
    <scope>NUCLEOTIDE SEQUENCE</scope>
    <source>
        <strain evidence="4">CBS 115976</strain>
    </source>
</reference>
<name>A0A6A6UED3_9PEZI</name>
<keyword evidence="1" id="KW-0560">Oxidoreductase</keyword>
<dbReference type="InterPro" id="IPR036291">
    <property type="entry name" value="NAD(P)-bd_dom_sf"/>
</dbReference>
<dbReference type="InterPro" id="IPR050425">
    <property type="entry name" value="NAD(P)_dehydrat-like"/>
</dbReference>
<dbReference type="AlphaFoldDB" id="A0A6A6UED3"/>
<organism evidence="4 5">
    <name type="scientific">Microthyrium microscopicum</name>
    <dbReference type="NCBI Taxonomy" id="703497"/>
    <lineage>
        <taxon>Eukaryota</taxon>
        <taxon>Fungi</taxon>
        <taxon>Dikarya</taxon>
        <taxon>Ascomycota</taxon>
        <taxon>Pezizomycotina</taxon>
        <taxon>Dothideomycetes</taxon>
        <taxon>Dothideomycetes incertae sedis</taxon>
        <taxon>Microthyriales</taxon>
        <taxon>Microthyriaceae</taxon>
        <taxon>Microthyrium</taxon>
    </lineage>
</organism>
<accession>A0A6A6UED3</accession>
<evidence type="ECO:0000256" key="1">
    <source>
        <dbReference type="ARBA" id="ARBA00023002"/>
    </source>
</evidence>
<proteinExistence type="inferred from homology"/>
<comment type="similarity">
    <text evidence="2">Belongs to the NAD(P)-dependent epimerase/dehydratase family. Dihydroflavonol-4-reductase subfamily.</text>
</comment>
<dbReference type="GO" id="GO:0016616">
    <property type="term" value="F:oxidoreductase activity, acting on the CH-OH group of donors, NAD or NADP as acceptor"/>
    <property type="evidence" value="ECO:0007669"/>
    <property type="project" value="TreeGrafter"/>
</dbReference>